<reference evidence="5 6" key="1">
    <citation type="journal article" date="2011" name="J. Bacteriol.">
        <title>Genome sequence of Salinisphaera shabanensis, a gammaproteobacterium from the harsh, variable environment of the brine-seawater interface of the Shaban Deep in the Red Sea.</title>
        <authorList>
            <person name="Antunes A."/>
            <person name="Alam I."/>
            <person name="Bajic V.B."/>
            <person name="Stingl U."/>
        </authorList>
    </citation>
    <scope>NUCLEOTIDE SEQUENCE [LARGE SCALE GENOMIC DNA]</scope>
    <source>
        <strain evidence="5 6">E1L3A</strain>
    </source>
</reference>
<evidence type="ECO:0000256" key="2">
    <source>
        <dbReference type="ARBA" id="ARBA00022741"/>
    </source>
</evidence>
<dbReference type="Pfam" id="PF00005">
    <property type="entry name" value="ABC_tran"/>
    <property type="match status" value="1"/>
</dbReference>
<dbReference type="InterPro" id="IPR003593">
    <property type="entry name" value="AAA+_ATPase"/>
</dbReference>
<dbReference type="PANTHER" id="PTHR42939:SF1">
    <property type="entry name" value="ABC TRANSPORTER ATP-BINDING PROTEIN ALBC-RELATED"/>
    <property type="match status" value="1"/>
</dbReference>
<dbReference type="GO" id="GO:0016887">
    <property type="term" value="F:ATP hydrolysis activity"/>
    <property type="evidence" value="ECO:0007669"/>
    <property type="project" value="InterPro"/>
</dbReference>
<dbReference type="eggNOG" id="COG1131">
    <property type="taxonomic scope" value="Bacteria"/>
</dbReference>
<feature type="domain" description="ABC transporter" evidence="4">
    <location>
        <begin position="6"/>
        <end position="233"/>
    </location>
</feature>
<proteinExistence type="predicted"/>
<comment type="caution">
    <text evidence="5">The sequence shown here is derived from an EMBL/GenBank/DDBJ whole genome shotgun (WGS) entry which is preliminary data.</text>
</comment>
<dbReference type="InterPro" id="IPR027417">
    <property type="entry name" value="P-loop_NTPase"/>
</dbReference>
<evidence type="ECO:0000259" key="4">
    <source>
        <dbReference type="PROSITE" id="PS50893"/>
    </source>
</evidence>
<evidence type="ECO:0000313" key="6">
    <source>
        <dbReference type="Proteomes" id="UP000006242"/>
    </source>
</evidence>
<keyword evidence="1" id="KW-0813">Transport</keyword>
<accession>U2FSS7</accession>
<keyword evidence="6" id="KW-1185">Reference proteome</keyword>
<dbReference type="EMBL" id="AFNV02000037">
    <property type="protein sequence ID" value="ERJ17493.1"/>
    <property type="molecule type" value="Genomic_DNA"/>
</dbReference>
<dbReference type="Proteomes" id="UP000006242">
    <property type="component" value="Unassembled WGS sequence"/>
</dbReference>
<dbReference type="SMART" id="SM00382">
    <property type="entry name" value="AAA"/>
    <property type="match status" value="1"/>
</dbReference>
<dbReference type="STRING" id="1033802.SSPSH_003705"/>
<gene>
    <name evidence="5" type="primary">nosF</name>
    <name evidence="5" type="ORF">SSPSH_003705</name>
</gene>
<reference evidence="5 6" key="2">
    <citation type="journal article" date="2013" name="PLoS ONE">
        <title>INDIGO - INtegrated Data Warehouse of MIcrobial GenOmes with Examples from the Red Sea Extremophiles.</title>
        <authorList>
            <person name="Alam I."/>
            <person name="Antunes A."/>
            <person name="Kamau A.A."/>
            <person name="Ba Alawi W."/>
            <person name="Kalkatawi M."/>
            <person name="Stingl U."/>
            <person name="Bajic V.B."/>
        </authorList>
    </citation>
    <scope>NUCLEOTIDE SEQUENCE [LARGE SCALE GENOMIC DNA]</scope>
    <source>
        <strain evidence="5 6">E1L3A</strain>
    </source>
</reference>
<dbReference type="InterPro" id="IPR017871">
    <property type="entry name" value="ABC_transporter-like_CS"/>
</dbReference>
<evidence type="ECO:0000313" key="5">
    <source>
        <dbReference type="EMBL" id="ERJ17493.1"/>
    </source>
</evidence>
<keyword evidence="2" id="KW-0547">Nucleotide-binding</keyword>
<organism evidence="5 6">
    <name type="scientific">Salinisphaera shabanensis E1L3A</name>
    <dbReference type="NCBI Taxonomy" id="1033802"/>
    <lineage>
        <taxon>Bacteria</taxon>
        <taxon>Pseudomonadati</taxon>
        <taxon>Pseudomonadota</taxon>
        <taxon>Gammaproteobacteria</taxon>
        <taxon>Salinisphaerales</taxon>
        <taxon>Salinisphaeraceae</taxon>
        <taxon>Salinisphaera</taxon>
    </lineage>
</organism>
<evidence type="ECO:0000256" key="1">
    <source>
        <dbReference type="ARBA" id="ARBA00022448"/>
    </source>
</evidence>
<sequence length="307" mass="33188">MSENAIELQSVEKHYRGFTALGGVDLTIERGEMLALLGHNGAGKTTLMKILLGLTRVSAGRVRVLEQPPATSGAVALRAHIGFLPENVVFAGGMTGREILHMFARLKGQPRASADSLLERVGLAGAADGPVRTYSKGMRQRLGLAQALIGSPRLLLLDEPTTGLDPTLRQAFYAILADMQHEGTTILISSHVLTELETRTDRIAIMNRGKLAACNTLDGLYREAGLPVRVRVEVDGADTAARVAQGPECVLTHSDRRVELAIAPADKLATIRRLSQMEDHRIRDLQVFTPSLDAVYDHFGSVRSTSV</sequence>
<dbReference type="GO" id="GO:0005524">
    <property type="term" value="F:ATP binding"/>
    <property type="evidence" value="ECO:0007669"/>
    <property type="project" value="UniProtKB-KW"/>
</dbReference>
<dbReference type="PROSITE" id="PS50893">
    <property type="entry name" value="ABC_TRANSPORTER_2"/>
    <property type="match status" value="1"/>
</dbReference>
<dbReference type="InterPro" id="IPR051782">
    <property type="entry name" value="ABC_Transporter_VariousFunc"/>
</dbReference>
<name>U2FSS7_9GAMM</name>
<dbReference type="RefSeq" id="WP_006915218.1">
    <property type="nucleotide sequence ID" value="NZ_AFNV02000037.1"/>
</dbReference>
<dbReference type="OrthoDB" id="9781337at2"/>
<dbReference type="SUPFAM" id="SSF52540">
    <property type="entry name" value="P-loop containing nucleoside triphosphate hydrolases"/>
    <property type="match status" value="1"/>
</dbReference>
<dbReference type="PANTHER" id="PTHR42939">
    <property type="entry name" value="ABC TRANSPORTER ATP-BINDING PROTEIN ALBC-RELATED"/>
    <property type="match status" value="1"/>
</dbReference>
<dbReference type="InterPro" id="IPR003439">
    <property type="entry name" value="ABC_transporter-like_ATP-bd"/>
</dbReference>
<protein>
    <submittedName>
        <fullName evidence="5">Copper ABC transporter protein</fullName>
    </submittedName>
</protein>
<dbReference type="Gene3D" id="3.40.50.300">
    <property type="entry name" value="P-loop containing nucleotide triphosphate hydrolases"/>
    <property type="match status" value="1"/>
</dbReference>
<dbReference type="PROSITE" id="PS00211">
    <property type="entry name" value="ABC_TRANSPORTER_1"/>
    <property type="match status" value="1"/>
</dbReference>
<evidence type="ECO:0000256" key="3">
    <source>
        <dbReference type="ARBA" id="ARBA00022840"/>
    </source>
</evidence>
<dbReference type="CDD" id="cd03230">
    <property type="entry name" value="ABC_DR_subfamily_A"/>
    <property type="match status" value="1"/>
</dbReference>
<dbReference type="AlphaFoldDB" id="U2FSS7"/>
<keyword evidence="3" id="KW-0067">ATP-binding</keyword>